<comment type="caution">
    <text evidence="1">The sequence shown here is derived from an EMBL/GenBank/DDBJ whole genome shotgun (WGS) entry which is preliminary data.</text>
</comment>
<dbReference type="Proteomes" id="UP000265520">
    <property type="component" value="Unassembled WGS sequence"/>
</dbReference>
<keyword evidence="2" id="KW-1185">Reference proteome</keyword>
<dbReference type="EMBL" id="LXQA010071017">
    <property type="protein sequence ID" value="MCI08997.1"/>
    <property type="molecule type" value="Genomic_DNA"/>
</dbReference>
<sequence>IVISSELTTVEEEDLLKEAKMVYDSLEGDLNDMIPIYCSHTHKMNKGLNPVVQPQEVLTPTLEDLVKKEVMKLFETGLINRLFDSLRVSPVDVTPKTKEPKKTPRRSIKGKRFKWKVKKKKPKSDQEDMCSWLVDRAKQGEIELRRVGVQIFLLIIWRSGICASRRGPGALRRSVDKQQISFLKSARRAG</sequence>
<protein>
    <submittedName>
        <fullName evidence="1">Uncharacterized protein</fullName>
    </submittedName>
</protein>
<name>A0A392PBI1_9FABA</name>
<dbReference type="AlphaFoldDB" id="A0A392PBI1"/>
<proteinExistence type="predicted"/>
<accession>A0A392PBI1</accession>
<evidence type="ECO:0000313" key="2">
    <source>
        <dbReference type="Proteomes" id="UP000265520"/>
    </source>
</evidence>
<evidence type="ECO:0000313" key="1">
    <source>
        <dbReference type="EMBL" id="MCI08997.1"/>
    </source>
</evidence>
<organism evidence="1 2">
    <name type="scientific">Trifolium medium</name>
    <dbReference type="NCBI Taxonomy" id="97028"/>
    <lineage>
        <taxon>Eukaryota</taxon>
        <taxon>Viridiplantae</taxon>
        <taxon>Streptophyta</taxon>
        <taxon>Embryophyta</taxon>
        <taxon>Tracheophyta</taxon>
        <taxon>Spermatophyta</taxon>
        <taxon>Magnoliopsida</taxon>
        <taxon>eudicotyledons</taxon>
        <taxon>Gunneridae</taxon>
        <taxon>Pentapetalae</taxon>
        <taxon>rosids</taxon>
        <taxon>fabids</taxon>
        <taxon>Fabales</taxon>
        <taxon>Fabaceae</taxon>
        <taxon>Papilionoideae</taxon>
        <taxon>50 kb inversion clade</taxon>
        <taxon>NPAAA clade</taxon>
        <taxon>Hologalegina</taxon>
        <taxon>IRL clade</taxon>
        <taxon>Trifolieae</taxon>
        <taxon>Trifolium</taxon>
    </lineage>
</organism>
<reference evidence="1 2" key="1">
    <citation type="journal article" date="2018" name="Front. Plant Sci.">
        <title>Red Clover (Trifolium pratense) and Zigzag Clover (T. medium) - A Picture of Genomic Similarities and Differences.</title>
        <authorList>
            <person name="Dluhosova J."/>
            <person name="Istvanek J."/>
            <person name="Nedelnik J."/>
            <person name="Repkova J."/>
        </authorList>
    </citation>
    <scope>NUCLEOTIDE SEQUENCE [LARGE SCALE GENOMIC DNA]</scope>
    <source>
        <strain evidence="2">cv. 10/8</strain>
        <tissue evidence="1">Leaf</tissue>
    </source>
</reference>
<feature type="non-terminal residue" evidence="1">
    <location>
        <position position="1"/>
    </location>
</feature>